<feature type="compositionally biased region" description="Low complexity" evidence="1">
    <location>
        <begin position="386"/>
        <end position="404"/>
    </location>
</feature>
<dbReference type="OrthoDB" id="5215637at2759"/>
<feature type="compositionally biased region" description="Low complexity" evidence="1">
    <location>
        <begin position="452"/>
        <end position="461"/>
    </location>
</feature>
<dbReference type="AlphaFoldDB" id="A0A6A6FVN7"/>
<gene>
    <name evidence="4" type="ORF">CERZMDRAFT_80282</name>
</gene>
<feature type="transmembrane region" description="Helical" evidence="2">
    <location>
        <begin position="243"/>
        <end position="265"/>
    </location>
</feature>
<name>A0A6A6FVN7_9PEZI</name>
<proteinExistence type="predicted"/>
<evidence type="ECO:0000313" key="4">
    <source>
        <dbReference type="EMBL" id="KAF2217555.1"/>
    </source>
</evidence>
<feature type="region of interest" description="Disordered" evidence="1">
    <location>
        <begin position="134"/>
        <end position="202"/>
    </location>
</feature>
<feature type="compositionally biased region" description="Polar residues" evidence="1">
    <location>
        <begin position="441"/>
        <end position="451"/>
    </location>
</feature>
<keyword evidence="5" id="KW-1185">Reference proteome</keyword>
<sequence length="579" mass="60311">MRLPLDVAGTLVLLHFLLPLVSAQNCYYPNGDVARTDASCFSDGGACCPLGWECLSNGLCYLENEDYYGRYTCTDRSWGGDCPQYCTSNNTAAGNEAIMPCSDGSWCCDKNRDPTKPDCCDWDDKEEIDVPSFSTVTSITSTPRAPSSVAPFTKGSTSAVEPATTDDPGTSSSSSSSSRGESSITSASQPPTTITTRATSSDSTGGIAIITSVMVSQASSAPTSPSSNDNSDPSGSGDHTGTIIGASIGAVLGILSLLALALFLYRRRKSQNNQRNPPTSDYYPDNHMTFMYNHGKNAHEIDSFPVADVNSDGGGGGVAGGRDRSRPISELTGSNHFMPGAGGASPGSPVSSLGTSTVVNAGNGTSPPTRSPSVGSNGVAGGGWGTSTVPHGPVLPGVQEQPEPQELPPEGNPPKEMGHPGTAVWMGAAPPPPPPKDQHRQPPSWSQPGYGQQQQQQQQQQHAHVPWHPPQGFQLQQQPAQQQQQPGNPEMTEVGPGNSTNGHFTYQAYRPGPAAQNSDAVATTERNNEDDPFATAAPSSSGSGSGRSGASRVSDEDAPRTSSPDPLQPIQGGLRVVNQ</sequence>
<feature type="signal peptide" evidence="3">
    <location>
        <begin position="1"/>
        <end position="23"/>
    </location>
</feature>
<keyword evidence="3" id="KW-0732">Signal</keyword>
<feature type="compositionally biased region" description="Low complexity" evidence="1">
    <location>
        <begin position="171"/>
        <end position="188"/>
    </location>
</feature>
<accession>A0A6A6FVN7</accession>
<feature type="chain" id="PRO_5025648963" description="Mid2 domain-containing protein" evidence="3">
    <location>
        <begin position="24"/>
        <end position="579"/>
    </location>
</feature>
<dbReference type="EMBL" id="ML992662">
    <property type="protein sequence ID" value="KAF2217555.1"/>
    <property type="molecule type" value="Genomic_DNA"/>
</dbReference>
<keyword evidence="2" id="KW-0812">Transmembrane</keyword>
<evidence type="ECO:0008006" key="6">
    <source>
        <dbReference type="Google" id="ProtNLM"/>
    </source>
</evidence>
<dbReference type="Proteomes" id="UP000799539">
    <property type="component" value="Unassembled WGS sequence"/>
</dbReference>
<feature type="compositionally biased region" description="Low complexity" evidence="1">
    <location>
        <begin position="216"/>
        <end position="237"/>
    </location>
</feature>
<feature type="compositionally biased region" description="Low complexity" evidence="1">
    <location>
        <begin position="470"/>
        <end position="486"/>
    </location>
</feature>
<evidence type="ECO:0000313" key="5">
    <source>
        <dbReference type="Proteomes" id="UP000799539"/>
    </source>
</evidence>
<feature type="compositionally biased region" description="Polar residues" evidence="1">
    <location>
        <begin position="515"/>
        <end position="525"/>
    </location>
</feature>
<evidence type="ECO:0000256" key="1">
    <source>
        <dbReference type="SAM" id="MobiDB-lite"/>
    </source>
</evidence>
<organism evidence="4 5">
    <name type="scientific">Cercospora zeae-maydis SCOH1-5</name>
    <dbReference type="NCBI Taxonomy" id="717836"/>
    <lineage>
        <taxon>Eukaryota</taxon>
        <taxon>Fungi</taxon>
        <taxon>Dikarya</taxon>
        <taxon>Ascomycota</taxon>
        <taxon>Pezizomycotina</taxon>
        <taxon>Dothideomycetes</taxon>
        <taxon>Dothideomycetidae</taxon>
        <taxon>Mycosphaerellales</taxon>
        <taxon>Mycosphaerellaceae</taxon>
        <taxon>Cercospora</taxon>
    </lineage>
</organism>
<feature type="region of interest" description="Disordered" evidence="1">
    <location>
        <begin position="216"/>
        <end position="238"/>
    </location>
</feature>
<feature type="compositionally biased region" description="Polar residues" evidence="1">
    <location>
        <begin position="353"/>
        <end position="372"/>
    </location>
</feature>
<keyword evidence="2" id="KW-1133">Transmembrane helix</keyword>
<keyword evidence="2" id="KW-0472">Membrane</keyword>
<feature type="compositionally biased region" description="Polar residues" evidence="1">
    <location>
        <begin position="189"/>
        <end position="202"/>
    </location>
</feature>
<feature type="region of interest" description="Disordered" evidence="1">
    <location>
        <begin position="309"/>
        <end position="579"/>
    </location>
</feature>
<evidence type="ECO:0000256" key="2">
    <source>
        <dbReference type="SAM" id="Phobius"/>
    </source>
</evidence>
<protein>
    <recommendedName>
        <fullName evidence="6">Mid2 domain-containing protein</fullName>
    </recommendedName>
</protein>
<evidence type="ECO:0000256" key="3">
    <source>
        <dbReference type="SAM" id="SignalP"/>
    </source>
</evidence>
<feature type="compositionally biased region" description="Polar residues" evidence="1">
    <location>
        <begin position="134"/>
        <end position="145"/>
    </location>
</feature>
<reference evidence="4" key="1">
    <citation type="journal article" date="2020" name="Stud. Mycol.">
        <title>101 Dothideomycetes genomes: a test case for predicting lifestyles and emergence of pathogens.</title>
        <authorList>
            <person name="Haridas S."/>
            <person name="Albert R."/>
            <person name="Binder M."/>
            <person name="Bloem J."/>
            <person name="Labutti K."/>
            <person name="Salamov A."/>
            <person name="Andreopoulos B."/>
            <person name="Baker S."/>
            <person name="Barry K."/>
            <person name="Bills G."/>
            <person name="Bluhm B."/>
            <person name="Cannon C."/>
            <person name="Castanera R."/>
            <person name="Culley D."/>
            <person name="Daum C."/>
            <person name="Ezra D."/>
            <person name="Gonzalez J."/>
            <person name="Henrissat B."/>
            <person name="Kuo A."/>
            <person name="Liang C."/>
            <person name="Lipzen A."/>
            <person name="Lutzoni F."/>
            <person name="Magnuson J."/>
            <person name="Mondo S."/>
            <person name="Nolan M."/>
            <person name="Ohm R."/>
            <person name="Pangilinan J."/>
            <person name="Park H.-J."/>
            <person name="Ramirez L."/>
            <person name="Alfaro M."/>
            <person name="Sun H."/>
            <person name="Tritt A."/>
            <person name="Yoshinaga Y."/>
            <person name="Zwiers L.-H."/>
            <person name="Turgeon B."/>
            <person name="Goodwin S."/>
            <person name="Spatafora J."/>
            <person name="Crous P."/>
            <person name="Grigoriev I."/>
        </authorList>
    </citation>
    <scope>NUCLEOTIDE SEQUENCE</scope>
    <source>
        <strain evidence="4">SCOH1-5</strain>
    </source>
</reference>